<evidence type="ECO:0000313" key="3">
    <source>
        <dbReference type="Proteomes" id="UP000007014"/>
    </source>
</evidence>
<feature type="compositionally biased region" description="Polar residues" evidence="1">
    <location>
        <begin position="611"/>
        <end position="624"/>
    </location>
</feature>
<dbReference type="STRING" id="280699.M1V7N5"/>
<feature type="compositionally biased region" description="Polar residues" evidence="1">
    <location>
        <begin position="117"/>
        <end position="127"/>
    </location>
</feature>
<dbReference type="eggNOG" id="ENOG502QS54">
    <property type="taxonomic scope" value="Eukaryota"/>
</dbReference>
<dbReference type="KEGG" id="cme:CYME_CMI022C"/>
<gene>
    <name evidence="2" type="ORF">CYME_CMI022C</name>
</gene>
<sequence>MSSAVHTDGTKGACTDCGPRQVWSGKSKVFLSPSVVYVPRQRFENASCERWRREAVALLSDAAGASELAGDVCSLLSEDDRHAAQYLCAQSPRPGATRTYAGAPAGDASPRGKSARSPESSSTLFPLPALTSSQCSSISNDVATCSQETSARTTAYWPARVYQSQRVSPGAVEATPMADACEPLTQATKKRRRLGCGSFSCAAAPVGLSSTPVSIEAASKLGFNAGAGHGLQRASSALQWRFQPLDALRRRETGILPEHALHRQTLLCRFRGLRLRETYDANDSNRSFSLPLLQRRAGVVEIVAFGDLLFTLTANGVCTAFQTVTRKRLCCLNLSPDEVVRSIFLNKANRALITVSVRHEDRFLRLRCRSIPMDAIARGQPEDSIPIFTSECLSWPGFVEFDDVNGKVLTFSANDRSYTVWDLTTYQSLYRIACRSIAEIKVSPGVMLLIYQRVGSHVPLQFVDIETGAVRHELFYLLNRSRKIEFIELFHDRLLVKQEGVNLRIVDLRTSTEQELLGSQHLTPHHFIFLYETKLFLVFRDQEIQVWDFRARPVVQRLSRQHPSRAISAAANNTLYISAAQDILVSYQAASDANEHPRDDDPDASDADPNTAVTPQSSSTSTSMDGAPVLGPTPDASATAPGDSSASGVRPQVRPALPSLAKGTPTLQAPSSTSDHQFASVPGTSSSERLRAGQLQRPLSEIYDVHSGSLWIAHIPTGLCLGRIRAHRDSFEERRALSDVTAVYYHEDRNEIYIGGRSGSVHRWAA</sequence>
<keyword evidence="3" id="KW-1185">Reference proteome</keyword>
<accession>M1V7N5</accession>
<organism evidence="2 3">
    <name type="scientific">Cyanidioschyzon merolae (strain NIES-3377 / 10D)</name>
    <name type="common">Unicellular red alga</name>
    <dbReference type="NCBI Taxonomy" id="280699"/>
    <lineage>
        <taxon>Eukaryota</taxon>
        <taxon>Rhodophyta</taxon>
        <taxon>Bangiophyceae</taxon>
        <taxon>Cyanidiales</taxon>
        <taxon>Cyanidiaceae</taxon>
        <taxon>Cyanidioschyzon</taxon>
    </lineage>
</organism>
<dbReference type="PANTHER" id="PTHR31789:SF1">
    <property type="entry name" value="OS05G0482600 PROTEIN"/>
    <property type="match status" value="1"/>
</dbReference>
<feature type="region of interest" description="Disordered" evidence="1">
    <location>
        <begin position="590"/>
        <end position="692"/>
    </location>
</feature>
<dbReference type="Gene3D" id="2.130.10.10">
    <property type="entry name" value="YVTN repeat-like/Quinoprotein amine dehydrogenase"/>
    <property type="match status" value="1"/>
</dbReference>
<dbReference type="AlphaFoldDB" id="M1V7N5"/>
<evidence type="ECO:0000256" key="1">
    <source>
        <dbReference type="SAM" id="MobiDB-lite"/>
    </source>
</evidence>
<dbReference type="GeneID" id="16993852"/>
<feature type="region of interest" description="Disordered" evidence="1">
    <location>
        <begin position="97"/>
        <end position="127"/>
    </location>
</feature>
<dbReference type="SUPFAM" id="SSF69322">
    <property type="entry name" value="Tricorn protease domain 2"/>
    <property type="match status" value="1"/>
</dbReference>
<dbReference type="HOGENOM" id="CLU_364630_0_0_1"/>
<dbReference type="PANTHER" id="PTHR31789">
    <property type="entry name" value="OS05G0482600 PROTEIN"/>
    <property type="match status" value="1"/>
</dbReference>
<protein>
    <submittedName>
        <fullName evidence="2">Uncharacterized protein</fullName>
    </submittedName>
</protein>
<feature type="compositionally biased region" description="Polar residues" evidence="1">
    <location>
        <begin position="665"/>
        <end position="687"/>
    </location>
</feature>
<dbReference type="InterPro" id="IPR057221">
    <property type="entry name" value="DUF7899"/>
</dbReference>
<reference evidence="2 3" key="2">
    <citation type="journal article" date="2007" name="BMC Biol.">
        <title>A 100%-complete sequence reveals unusually simple genomic features in the hot-spring red alga Cyanidioschyzon merolae.</title>
        <authorList>
            <person name="Nozaki H."/>
            <person name="Takano H."/>
            <person name="Misumi O."/>
            <person name="Terasawa K."/>
            <person name="Matsuzaki M."/>
            <person name="Maruyama S."/>
            <person name="Nishida K."/>
            <person name="Yagisawa F."/>
            <person name="Yoshida Y."/>
            <person name="Fujiwara T."/>
            <person name="Takio S."/>
            <person name="Tamura K."/>
            <person name="Chung S.J."/>
            <person name="Nakamura S."/>
            <person name="Kuroiwa H."/>
            <person name="Tanaka K."/>
            <person name="Sato N."/>
            <person name="Kuroiwa T."/>
        </authorList>
    </citation>
    <scope>NUCLEOTIDE SEQUENCE [LARGE SCALE GENOMIC DNA]</scope>
    <source>
        <strain evidence="2 3">10D</strain>
    </source>
</reference>
<evidence type="ECO:0000313" key="2">
    <source>
        <dbReference type="EMBL" id="BAM79934.1"/>
    </source>
</evidence>
<name>M1V7N5_CYAM1</name>
<dbReference type="EMBL" id="AP006491">
    <property type="protein sequence ID" value="BAM79934.1"/>
    <property type="molecule type" value="Genomic_DNA"/>
</dbReference>
<reference evidence="2 3" key="1">
    <citation type="journal article" date="2004" name="Nature">
        <title>Genome sequence of the ultrasmall unicellular red alga Cyanidioschyzon merolae 10D.</title>
        <authorList>
            <person name="Matsuzaki M."/>
            <person name="Misumi O."/>
            <person name="Shin-i T."/>
            <person name="Maruyama S."/>
            <person name="Takahara M."/>
            <person name="Miyagishima S."/>
            <person name="Mori T."/>
            <person name="Nishida K."/>
            <person name="Yagisawa F."/>
            <person name="Nishida K."/>
            <person name="Yoshida Y."/>
            <person name="Nishimura Y."/>
            <person name="Nakao S."/>
            <person name="Kobayashi T."/>
            <person name="Momoyama Y."/>
            <person name="Higashiyama T."/>
            <person name="Minoda A."/>
            <person name="Sano M."/>
            <person name="Nomoto H."/>
            <person name="Oishi K."/>
            <person name="Hayashi H."/>
            <person name="Ohta F."/>
            <person name="Nishizaka S."/>
            <person name="Haga S."/>
            <person name="Miura S."/>
            <person name="Morishita T."/>
            <person name="Kabeya Y."/>
            <person name="Terasawa K."/>
            <person name="Suzuki Y."/>
            <person name="Ishii Y."/>
            <person name="Asakawa S."/>
            <person name="Takano H."/>
            <person name="Ohta N."/>
            <person name="Kuroiwa H."/>
            <person name="Tanaka K."/>
            <person name="Shimizu N."/>
            <person name="Sugano S."/>
            <person name="Sato N."/>
            <person name="Nozaki H."/>
            <person name="Ogasawara N."/>
            <person name="Kohara Y."/>
            <person name="Kuroiwa T."/>
        </authorList>
    </citation>
    <scope>NUCLEOTIDE SEQUENCE [LARGE SCALE GENOMIC DNA]</scope>
    <source>
        <strain evidence="2 3">10D</strain>
    </source>
</reference>
<proteinExistence type="predicted"/>
<dbReference type="Proteomes" id="UP000007014">
    <property type="component" value="Chromosome 9"/>
</dbReference>
<dbReference type="OrthoDB" id="336008at2759"/>
<dbReference type="Gramene" id="CMI022CT">
    <property type="protein sequence ID" value="CMI022CT"/>
    <property type="gene ID" value="CMI022C"/>
</dbReference>
<dbReference type="Pfam" id="PF25463">
    <property type="entry name" value="DUF7899"/>
    <property type="match status" value="1"/>
</dbReference>
<dbReference type="RefSeq" id="XP_005536220.1">
    <property type="nucleotide sequence ID" value="XM_005536163.1"/>
</dbReference>
<dbReference type="InterPro" id="IPR015943">
    <property type="entry name" value="WD40/YVTN_repeat-like_dom_sf"/>
</dbReference>